<name>A0A2P2QFY1_RHIMU</name>
<evidence type="ECO:0000313" key="1">
    <source>
        <dbReference type="EMBL" id="MBX65898.1"/>
    </source>
</evidence>
<accession>A0A2P2QFY1</accession>
<reference evidence="1" key="1">
    <citation type="submission" date="2018-02" db="EMBL/GenBank/DDBJ databases">
        <title>Rhizophora mucronata_Transcriptome.</title>
        <authorList>
            <person name="Meera S.P."/>
            <person name="Sreeshan A."/>
            <person name="Augustine A."/>
        </authorList>
    </citation>
    <scope>NUCLEOTIDE SEQUENCE</scope>
    <source>
        <tissue evidence="1">Leaf</tissue>
    </source>
</reference>
<sequence>MSMVAKFCYMQCVKVVYVVNFIGDENQKHQNLMFYTSTYIEY</sequence>
<protein>
    <submittedName>
        <fullName evidence="1">Uncharacterized protein</fullName>
    </submittedName>
</protein>
<organism evidence="1">
    <name type="scientific">Rhizophora mucronata</name>
    <name type="common">Asiatic mangrove</name>
    <dbReference type="NCBI Taxonomy" id="61149"/>
    <lineage>
        <taxon>Eukaryota</taxon>
        <taxon>Viridiplantae</taxon>
        <taxon>Streptophyta</taxon>
        <taxon>Embryophyta</taxon>
        <taxon>Tracheophyta</taxon>
        <taxon>Spermatophyta</taxon>
        <taxon>Magnoliopsida</taxon>
        <taxon>eudicotyledons</taxon>
        <taxon>Gunneridae</taxon>
        <taxon>Pentapetalae</taxon>
        <taxon>rosids</taxon>
        <taxon>fabids</taxon>
        <taxon>Malpighiales</taxon>
        <taxon>Rhizophoraceae</taxon>
        <taxon>Rhizophora</taxon>
    </lineage>
</organism>
<dbReference type="EMBL" id="GGEC01085414">
    <property type="protein sequence ID" value="MBX65898.1"/>
    <property type="molecule type" value="Transcribed_RNA"/>
</dbReference>
<proteinExistence type="predicted"/>
<dbReference type="AlphaFoldDB" id="A0A2P2QFY1"/>